<dbReference type="Pfam" id="PF20700">
    <property type="entry name" value="Mutator"/>
    <property type="match status" value="1"/>
</dbReference>
<organism evidence="2 3">
    <name type="scientific">Ignelater luminosus</name>
    <name type="common">Cucubano</name>
    <name type="synonym">Pyrophorus luminosus</name>
    <dbReference type="NCBI Taxonomy" id="2038154"/>
    <lineage>
        <taxon>Eukaryota</taxon>
        <taxon>Metazoa</taxon>
        <taxon>Ecdysozoa</taxon>
        <taxon>Arthropoda</taxon>
        <taxon>Hexapoda</taxon>
        <taxon>Insecta</taxon>
        <taxon>Pterygota</taxon>
        <taxon>Neoptera</taxon>
        <taxon>Endopterygota</taxon>
        <taxon>Coleoptera</taxon>
        <taxon>Polyphaga</taxon>
        <taxon>Elateriformia</taxon>
        <taxon>Elateroidea</taxon>
        <taxon>Elateridae</taxon>
        <taxon>Agrypninae</taxon>
        <taxon>Pyrophorini</taxon>
        <taxon>Ignelater</taxon>
    </lineage>
</organism>
<reference evidence="2" key="1">
    <citation type="submission" date="2019-08" db="EMBL/GenBank/DDBJ databases">
        <title>The genome of the North American firefly Photinus pyralis.</title>
        <authorList>
            <consortium name="Photinus pyralis genome working group"/>
            <person name="Fallon T.R."/>
            <person name="Sander Lower S.E."/>
            <person name="Weng J.-K."/>
        </authorList>
    </citation>
    <scope>NUCLEOTIDE SEQUENCE</scope>
    <source>
        <strain evidence="2">TRF0915ILg1</strain>
        <tissue evidence="2">Whole body</tissue>
    </source>
</reference>
<name>A0A8K0C5D6_IGNLU</name>
<gene>
    <name evidence="2" type="ORF">ILUMI_27245</name>
</gene>
<accession>A0A8K0C5D6</accession>
<evidence type="ECO:0000313" key="2">
    <source>
        <dbReference type="EMBL" id="KAF2878921.1"/>
    </source>
</evidence>
<proteinExistence type="predicted"/>
<dbReference type="OrthoDB" id="6754701at2759"/>
<keyword evidence="3" id="KW-1185">Reference proteome</keyword>
<evidence type="ECO:0000313" key="3">
    <source>
        <dbReference type="Proteomes" id="UP000801492"/>
    </source>
</evidence>
<dbReference type="InterPro" id="IPR049012">
    <property type="entry name" value="Mutator_transp_dom"/>
</dbReference>
<dbReference type="EMBL" id="VTPC01091255">
    <property type="protein sequence ID" value="KAF2878921.1"/>
    <property type="molecule type" value="Genomic_DNA"/>
</dbReference>
<sequence>MLSPTSLQNMEVYWDSDKEDEIDTSTSHISIEQDVMINLNTAWSSNEEFDEFDLCEKTMLCPTEDPQKPKSVINTAAVWGSFASTWCEWNRCIPIKKRLVVKIECTNHVIKNYGKRRYAKKNDTKNVSFMARKLLPYKRILELQKIAQKAIYDNVHGNVATLKRNLENEPYHVFQHHTDCVHYYCSTPGNIDSSQLDTARFSELFRLIQGHLWHTSPRKKAVKQSPGKYFKKFMTRQKKYKRKLHFGYTSKQRPKPLNHKAACNVVDDPIALEKELTAEELAEECNRKLKTLIYTFQPVKEEDVEEMDEEDVHATTNSLHPLPELPVPLKRKLQNANKNTVLTGLPNKDEVIAA</sequence>
<dbReference type="AlphaFoldDB" id="A0A8K0C5D6"/>
<dbReference type="Proteomes" id="UP000801492">
    <property type="component" value="Unassembled WGS sequence"/>
</dbReference>
<feature type="domain" description="Mutator-like transposase" evidence="1">
    <location>
        <begin position="99"/>
        <end position="185"/>
    </location>
</feature>
<protein>
    <recommendedName>
        <fullName evidence="1">Mutator-like transposase domain-containing protein</fullName>
    </recommendedName>
</protein>
<evidence type="ECO:0000259" key="1">
    <source>
        <dbReference type="Pfam" id="PF20700"/>
    </source>
</evidence>
<comment type="caution">
    <text evidence="2">The sequence shown here is derived from an EMBL/GenBank/DDBJ whole genome shotgun (WGS) entry which is preliminary data.</text>
</comment>